<feature type="compositionally biased region" description="Basic and acidic residues" evidence="5">
    <location>
        <begin position="1"/>
        <end position="24"/>
    </location>
</feature>
<dbReference type="PANTHER" id="PTHR12778:SF9">
    <property type="entry name" value="ACETYL-COENZYME A TRANSPORTER 1"/>
    <property type="match status" value="1"/>
</dbReference>
<feature type="transmembrane region" description="Helical" evidence="6">
    <location>
        <begin position="77"/>
        <end position="100"/>
    </location>
</feature>
<dbReference type="RefSeq" id="XP_065656557.1">
    <property type="nucleotide sequence ID" value="XM_065800485.1"/>
</dbReference>
<evidence type="ECO:0000313" key="8">
    <source>
        <dbReference type="RefSeq" id="XP_065656557.1"/>
    </source>
</evidence>
<gene>
    <name evidence="8" type="primary">LOC100198553</name>
</gene>
<sequence length="514" mass="58019">MRNRESLKNKENSEDNEYREKMQEENVSNQQGNLTGDYKNVFILFLLYLLQGIPLGMGGSIPMILQNKNISYKDQAMFSLVFWPFSLKLLWAPIVDALFFQKMGRRKSWLIPVQYLIGIFMLILSLNIDTILETELPNVIFLTVIFFLLNFLAATQDIVVDGWALTMLQKRNVGYGSTCNSVGQTAGYFLGNVILLAFSSPDFCNKYLRTIPQNQGIITIGGFLFVWGILFFIITSLVWIFKSEKEESDKEQDSIMGTYLKLFKIVKLPAVQQIVIVLLTVKVGFAATDAVTGLKLIEAGVSKETLSFLAVPLVPLQIILPLAISHFTAGPRPLDLFIKAIPFRLVMGLVFAALVYWTGTFSNTNTEGFPYYYYGIILFAYAMHQLFLYTMAVTMMTYTVKLSYSEHCIGGTYITFMNTMANLGTTLTKSLALYFVEELSLKVCDGGIQTLIPLCLTNNMKKKCTSAGGKCVTQVDGYYVETAICTALGFLWLIWRRQSLKQLQSMKESAWKIK</sequence>
<evidence type="ECO:0000256" key="6">
    <source>
        <dbReference type="SAM" id="Phobius"/>
    </source>
</evidence>
<feature type="transmembrane region" description="Helical" evidence="6">
    <location>
        <begin position="140"/>
        <end position="160"/>
    </location>
</feature>
<proteinExistence type="predicted"/>
<name>A0ABM4C4Q6_HYDVU</name>
<dbReference type="SUPFAM" id="SSF103473">
    <property type="entry name" value="MFS general substrate transporter"/>
    <property type="match status" value="1"/>
</dbReference>
<organism evidence="7 8">
    <name type="scientific">Hydra vulgaris</name>
    <name type="common">Hydra</name>
    <name type="synonym">Hydra attenuata</name>
    <dbReference type="NCBI Taxonomy" id="6087"/>
    <lineage>
        <taxon>Eukaryota</taxon>
        <taxon>Metazoa</taxon>
        <taxon>Cnidaria</taxon>
        <taxon>Hydrozoa</taxon>
        <taxon>Hydroidolina</taxon>
        <taxon>Anthoathecata</taxon>
        <taxon>Aplanulata</taxon>
        <taxon>Hydridae</taxon>
        <taxon>Hydra</taxon>
    </lineage>
</organism>
<evidence type="ECO:0000256" key="2">
    <source>
        <dbReference type="ARBA" id="ARBA00022692"/>
    </source>
</evidence>
<feature type="transmembrane region" description="Helical" evidence="6">
    <location>
        <begin position="478"/>
        <end position="495"/>
    </location>
</feature>
<feature type="transmembrane region" description="Helical" evidence="6">
    <location>
        <begin position="41"/>
        <end position="65"/>
    </location>
</feature>
<keyword evidence="2 6" id="KW-0812">Transmembrane</keyword>
<reference evidence="8" key="1">
    <citation type="submission" date="2025-08" db="UniProtKB">
        <authorList>
            <consortium name="RefSeq"/>
        </authorList>
    </citation>
    <scope>IDENTIFICATION</scope>
</reference>
<feature type="transmembrane region" description="Helical" evidence="6">
    <location>
        <begin position="413"/>
        <end position="436"/>
    </location>
</feature>
<feature type="transmembrane region" description="Helical" evidence="6">
    <location>
        <begin position="371"/>
        <end position="392"/>
    </location>
</feature>
<feature type="transmembrane region" description="Helical" evidence="6">
    <location>
        <begin position="262"/>
        <end position="285"/>
    </location>
</feature>
<keyword evidence="4 6" id="KW-0472">Membrane</keyword>
<comment type="subcellular location">
    <subcellularLocation>
        <location evidence="1">Membrane</location>
        <topology evidence="1">Multi-pass membrane protein</topology>
    </subcellularLocation>
</comment>
<dbReference type="Pfam" id="PF13000">
    <property type="entry name" value="Acatn"/>
    <property type="match status" value="1"/>
</dbReference>
<dbReference type="InterPro" id="IPR024371">
    <property type="entry name" value="AcetylCoA_trans_1-like"/>
</dbReference>
<dbReference type="InterPro" id="IPR004752">
    <property type="entry name" value="AmpG_permease/AT-1"/>
</dbReference>
<evidence type="ECO:0000256" key="5">
    <source>
        <dbReference type="SAM" id="MobiDB-lite"/>
    </source>
</evidence>
<keyword evidence="3 6" id="KW-1133">Transmembrane helix</keyword>
<protein>
    <submittedName>
        <fullName evidence="8">Acetyl-coenzyme A transporter 1 isoform X1</fullName>
    </submittedName>
</protein>
<dbReference type="Proteomes" id="UP001652625">
    <property type="component" value="Chromosome 06"/>
</dbReference>
<dbReference type="PANTHER" id="PTHR12778">
    <property type="entry name" value="SOLUTE CARRIER FAMILY 33 ACETYL-COA TRANSPORTER -RELATED"/>
    <property type="match status" value="1"/>
</dbReference>
<feature type="region of interest" description="Disordered" evidence="5">
    <location>
        <begin position="1"/>
        <end position="31"/>
    </location>
</feature>
<feature type="transmembrane region" description="Helical" evidence="6">
    <location>
        <begin position="181"/>
        <end position="198"/>
    </location>
</feature>
<evidence type="ECO:0000256" key="3">
    <source>
        <dbReference type="ARBA" id="ARBA00022989"/>
    </source>
</evidence>
<feature type="transmembrane region" description="Helical" evidence="6">
    <location>
        <begin position="109"/>
        <end position="128"/>
    </location>
</feature>
<dbReference type="GeneID" id="100198553"/>
<evidence type="ECO:0000313" key="7">
    <source>
        <dbReference type="Proteomes" id="UP001652625"/>
    </source>
</evidence>
<keyword evidence="7" id="KW-1185">Reference proteome</keyword>
<evidence type="ECO:0000256" key="1">
    <source>
        <dbReference type="ARBA" id="ARBA00004141"/>
    </source>
</evidence>
<feature type="transmembrane region" description="Helical" evidence="6">
    <location>
        <begin position="305"/>
        <end position="324"/>
    </location>
</feature>
<feature type="transmembrane region" description="Helical" evidence="6">
    <location>
        <begin position="218"/>
        <end position="241"/>
    </location>
</feature>
<evidence type="ECO:0000256" key="4">
    <source>
        <dbReference type="ARBA" id="ARBA00023136"/>
    </source>
</evidence>
<accession>A0ABM4C4Q6</accession>
<dbReference type="InterPro" id="IPR036259">
    <property type="entry name" value="MFS_trans_sf"/>
</dbReference>
<feature type="transmembrane region" description="Helical" evidence="6">
    <location>
        <begin position="336"/>
        <end position="359"/>
    </location>
</feature>